<dbReference type="CDD" id="cd09272">
    <property type="entry name" value="RNase_HI_RT_Ty1"/>
    <property type="match status" value="1"/>
</dbReference>
<keyword evidence="2" id="KW-0863">Zinc-finger</keyword>
<dbReference type="InterPro" id="IPR036875">
    <property type="entry name" value="Znf_CCHC_sf"/>
</dbReference>
<evidence type="ECO:0000256" key="2">
    <source>
        <dbReference type="PROSITE-ProRule" id="PRU00047"/>
    </source>
</evidence>
<keyword evidence="1" id="KW-0378">Hydrolase</keyword>
<dbReference type="InterPro" id="IPR001584">
    <property type="entry name" value="Integrase_cat-core"/>
</dbReference>
<dbReference type="SUPFAM" id="SSF53098">
    <property type="entry name" value="Ribonuclease H-like"/>
    <property type="match status" value="1"/>
</dbReference>
<dbReference type="Pfam" id="PF13976">
    <property type="entry name" value="gag_pre-integrs"/>
    <property type="match status" value="1"/>
</dbReference>
<organism evidence="5 6">
    <name type="scientific">Tanacetum coccineum</name>
    <dbReference type="NCBI Taxonomy" id="301880"/>
    <lineage>
        <taxon>Eukaryota</taxon>
        <taxon>Viridiplantae</taxon>
        <taxon>Streptophyta</taxon>
        <taxon>Embryophyta</taxon>
        <taxon>Tracheophyta</taxon>
        <taxon>Spermatophyta</taxon>
        <taxon>Magnoliopsida</taxon>
        <taxon>eudicotyledons</taxon>
        <taxon>Gunneridae</taxon>
        <taxon>Pentapetalae</taxon>
        <taxon>asterids</taxon>
        <taxon>campanulids</taxon>
        <taxon>Asterales</taxon>
        <taxon>Asteraceae</taxon>
        <taxon>Asteroideae</taxon>
        <taxon>Anthemideae</taxon>
        <taxon>Anthemidinae</taxon>
        <taxon>Tanacetum</taxon>
    </lineage>
</organism>
<protein>
    <submittedName>
        <fullName evidence="5">Retrovirus-related pol polyprotein from transposon TNT 1-94</fullName>
    </submittedName>
</protein>
<dbReference type="SMART" id="SM00343">
    <property type="entry name" value="ZnF_C2HC"/>
    <property type="match status" value="1"/>
</dbReference>
<reference evidence="5" key="1">
    <citation type="journal article" date="2022" name="Int. J. Mol. Sci.">
        <title>Draft Genome of Tanacetum Coccineum: Genomic Comparison of Closely Related Tanacetum-Family Plants.</title>
        <authorList>
            <person name="Yamashiro T."/>
            <person name="Shiraishi A."/>
            <person name="Nakayama K."/>
            <person name="Satake H."/>
        </authorList>
    </citation>
    <scope>NUCLEOTIDE SEQUENCE</scope>
</reference>
<dbReference type="InterPro" id="IPR036397">
    <property type="entry name" value="RNaseH_sf"/>
</dbReference>
<dbReference type="InterPro" id="IPR012337">
    <property type="entry name" value="RNaseH-like_sf"/>
</dbReference>
<dbReference type="InterPro" id="IPR001878">
    <property type="entry name" value="Znf_CCHC"/>
</dbReference>
<keyword evidence="2" id="KW-0479">Metal-binding</keyword>
<dbReference type="InterPro" id="IPR057670">
    <property type="entry name" value="SH3_retrovirus"/>
</dbReference>
<dbReference type="PROSITE" id="PS50994">
    <property type="entry name" value="INTEGRASE"/>
    <property type="match status" value="1"/>
</dbReference>
<dbReference type="EMBL" id="BQNB010017065">
    <property type="protein sequence ID" value="GJT58954.1"/>
    <property type="molecule type" value="Genomic_DNA"/>
</dbReference>
<proteinExistence type="predicted"/>
<dbReference type="Gene3D" id="3.30.420.10">
    <property type="entry name" value="Ribonuclease H-like superfamily/Ribonuclease H"/>
    <property type="match status" value="1"/>
</dbReference>
<dbReference type="PANTHER" id="PTHR42648:SF18">
    <property type="entry name" value="RETROTRANSPOSON, UNCLASSIFIED-LIKE PROTEIN"/>
    <property type="match status" value="1"/>
</dbReference>
<dbReference type="Pfam" id="PF25597">
    <property type="entry name" value="SH3_retrovirus"/>
    <property type="match status" value="1"/>
</dbReference>
<evidence type="ECO:0000313" key="6">
    <source>
        <dbReference type="Proteomes" id="UP001151760"/>
    </source>
</evidence>
<evidence type="ECO:0000313" key="5">
    <source>
        <dbReference type="EMBL" id="GJT58954.1"/>
    </source>
</evidence>
<dbReference type="SUPFAM" id="SSF57756">
    <property type="entry name" value="Retrovirus zinc finger-like domains"/>
    <property type="match status" value="1"/>
</dbReference>
<gene>
    <name evidence="5" type="ORF">Tco_1002487</name>
</gene>
<reference evidence="5" key="2">
    <citation type="submission" date="2022-01" db="EMBL/GenBank/DDBJ databases">
        <authorList>
            <person name="Yamashiro T."/>
            <person name="Shiraishi A."/>
            <person name="Satake H."/>
            <person name="Nakayama K."/>
        </authorList>
    </citation>
    <scope>NUCLEOTIDE SEQUENCE</scope>
</reference>
<dbReference type="PROSITE" id="PS50158">
    <property type="entry name" value="ZF_CCHC"/>
    <property type="match status" value="1"/>
</dbReference>
<dbReference type="Pfam" id="PF00098">
    <property type="entry name" value="zf-CCHC"/>
    <property type="match status" value="1"/>
</dbReference>
<feature type="domain" description="CCHC-type" evidence="3">
    <location>
        <begin position="236"/>
        <end position="252"/>
    </location>
</feature>
<evidence type="ECO:0000256" key="1">
    <source>
        <dbReference type="ARBA" id="ARBA00022670"/>
    </source>
</evidence>
<dbReference type="Pfam" id="PF00665">
    <property type="entry name" value="rve"/>
    <property type="match status" value="1"/>
</dbReference>
<dbReference type="PANTHER" id="PTHR42648">
    <property type="entry name" value="TRANSPOSASE, PUTATIVE-RELATED"/>
    <property type="match status" value="1"/>
</dbReference>
<dbReference type="Gene3D" id="4.10.60.10">
    <property type="entry name" value="Zinc finger, CCHC-type"/>
    <property type="match status" value="1"/>
</dbReference>
<feature type="domain" description="Integrase catalytic" evidence="4">
    <location>
        <begin position="812"/>
        <end position="991"/>
    </location>
</feature>
<evidence type="ECO:0000259" key="4">
    <source>
        <dbReference type="PROSITE" id="PS50994"/>
    </source>
</evidence>
<dbReference type="InterPro" id="IPR039537">
    <property type="entry name" value="Retrotran_Ty1/copia-like"/>
</dbReference>
<keyword evidence="1" id="KW-0645">Protease</keyword>
<dbReference type="Proteomes" id="UP001151760">
    <property type="component" value="Unassembled WGS sequence"/>
</dbReference>
<dbReference type="Pfam" id="PF22936">
    <property type="entry name" value="Pol_BBD"/>
    <property type="match status" value="1"/>
</dbReference>
<dbReference type="InterPro" id="IPR025724">
    <property type="entry name" value="GAG-pre-integrase_dom"/>
</dbReference>
<comment type="caution">
    <text evidence="5">The sequence shown here is derived from an EMBL/GenBank/DDBJ whole genome shotgun (WGS) entry which is preliminary data.</text>
</comment>
<accession>A0ABQ5F7H7</accession>
<name>A0ABQ5F7H7_9ASTR</name>
<dbReference type="InterPro" id="IPR054722">
    <property type="entry name" value="PolX-like_BBD"/>
</dbReference>
<evidence type="ECO:0000259" key="3">
    <source>
        <dbReference type="PROSITE" id="PS50158"/>
    </source>
</evidence>
<keyword evidence="2" id="KW-0862">Zinc</keyword>
<keyword evidence="6" id="KW-1185">Reference proteome</keyword>
<sequence length="1329" mass="151167">MDSMIPIRQKNTLAEYMILFGADNRPPMLDKDLYDSWKSIMELYMQNREHGRMILESVKHGPLIWPTIEENGVTRTNKYAKLSATEKIQADCDLKNCHGSMGKNSTTNARMKLEHFQVNTKFLNSLPPEWSKFVTDVKLIDFGLAVPVFKQGDDPIYAINKMMSFMSTVITSRFSTTNNQLRNSSNPRQEAIIHDGRVTVQPVQGRQGSFVVGTSGTRANISRTYRNNSGQQRVMKCFNCQGEGHMARQCPKRKRKRDATWFRDKVLLVEAQGNGKVINEEELEFLADPRIAEGPATQTVITHNASYQADDLNAYDSDYDDFSTAKAVLMASLASYGSDILSENAAVQDKSSSAQQDAIILSVFEQLSNQEKDAKNIDTEIALEKKIKELDNIVCKIGQSAQTTHMIMKPQVFYDNNLKQALGFQNSFYLKKAQQIRPMLYDGSVIAKETNVISIADSEETDEESRSKMLLKQRDPMVLKQKVSIKPINYAELNRLYEDFGKRFVPQQELSDEQAFWLQTLHPNVDQSASSPVKIEAPRELPKASLYLELEAELIKQHNMVENDEYNRLSKSFSKLEQHCISLELAMQLNKEIFQKNNTSVNQTEPSFDQFSMFDARHELCFLEFVSDMNASSKSKSVKKAKKKEEWKPTGKVITATNKVPLREPIPLEVTTQESVVTKVYTKRPKVVQIVLWYLDFGCSKHMTGDRSQLTNFVHKFLGNVKFGNDQIAKIMGYGDYQIGNITISRVYYVEEGVDLLSGSRETNLYTLSIGDMMASSPICLLSKASKTKSWLWHRRLSHLNFACAMGKSKKQSHKPKSEDTNQEKLYLLYIDLCGPMRVASVNGKKYLLLIVDDYSRLTWGKFLTSKDEALDFIIKFLKMIQVRLNATVRIIRTDNETEFVNQTLRDYYEQVGISHETSVARTRQQNGVVKRRNRTLVEAARTMLIFAQAPLFLWAKAVATACIFIGSAPKKKAYHIYNRRTRKIIETISVNFDELAKMASEQLGSGPELQSMTPATSSSGLVPNPIPQQPCIPPPRNDWDHLFQPMFDEYFNPSTIVVFPVPIPAAPRAVDLADSPVSSLIDQDASSTRLQISQSLRGIFLNKSKYAFEIIEKYGLLTSDSVDTPMVEKNNLDEDLQGKPVDATLYRGMIGSLMYLTSNRPDLIYAVCLCARWSSKKQKSTVISSTKAEYIALSGCCAQILWMRSQLTDYGFQFNKIPLYCDNKSEIALCCNNVQHSRAKHINVRYHFTKEQVENVIVELYFVQTEYQLADIITKPFSKRKIQFLDREARYEKHVSRNAKTSDIGRGRVKVHNPCFLYSIGVRVSALM</sequence>